<dbReference type="EMBL" id="MU857622">
    <property type="protein sequence ID" value="KAK4249525.1"/>
    <property type="molecule type" value="Genomic_DNA"/>
</dbReference>
<name>A0AAN7CWB5_9PEZI</name>
<dbReference type="AlphaFoldDB" id="A0AAN7CWB5"/>
<feature type="region of interest" description="Disordered" evidence="1">
    <location>
        <begin position="331"/>
        <end position="771"/>
    </location>
</feature>
<sequence>MSAAMANTPPIPPRPSRTQEKTSAPMIPPRPTNRRFQRSISPNPDRFAPSPLNEPSFLASPKTSQFGTHNGHERDPVHHRSTSVELPSLGEEGQEYDALAEELDSSKEGSVSPEQTRTVADDLKLHAPKPSLPASSAKQRVMAVTRTDSERAASFGIGRASSVEDSAPAAPSNRSLKKKASTTSQLSATDREFDDEHGIPEIGLQVPMYKNAGDVQAPSPAPSATEGVKGKHHTRRTSAHGNLPPGSYGLHGHGVVPQDKLEKAYYEKHPDLLKKEHLPHHYDRPNDFSMSREDLNKIVKETASRGSGLGVKDYAGTPSDQVGWQALEESTSRIASPGIASPEPKAAPIHVDEPNRRRSVMFSDTESNADEVERPYTAPILADDEVDPSVLSQQPAVEPHAVEPEGPSSRPTSRPTSVHKESSFELRHTPLEDVEEYEPLFKDDEKDEAEKPAPGEQLKNNHPHRFPSADIWEDAPSSTMYTAEVSTPEVIDEQEEPSRSTIPPPREGETPVQAFARYQEELAEKEALGERTAHKPLWAQHQKHLAAEMSATRPAVQQRFPSRDIWEDVPESLQLETTVSTPQQDEAPPSPSPIEAPQPNVPERPQAKPKSPEVPSPSEKPAIPNRPKPRQQSADDKPAIPARPKPQIPARPVKAGPTSGGLEPAEAAAPPRQKPAVPARPMGSKIAALQAGFMNDLNRRLQLGPQAPPPKKEEPSGGGVAEEESQVEAQEKKPLSDARKGRARGPQRRAPAAATAAAKTVAAAPSEEKPAATLGFVSAVTFFEIDPEEGVLSAGGPSKAASEPETKPIAETETVEVDGGEPSVEQKPEEARAESVGETSPAEEKIPERKEKDSTAESERDVIQEPEAPASEEKLQSSVTSEPEVNSEPQSQPEDKLTPESTSEAEGETQETKSLATNLAGETLIKEEITKDEEHGDVAAVKAVEN</sequence>
<feature type="compositionally biased region" description="Basic and acidic residues" evidence="1">
    <location>
        <begin position="418"/>
        <end position="431"/>
    </location>
</feature>
<evidence type="ECO:0000256" key="1">
    <source>
        <dbReference type="SAM" id="MobiDB-lite"/>
    </source>
</evidence>
<feature type="compositionally biased region" description="Polar residues" evidence="1">
    <location>
        <begin position="108"/>
        <end position="118"/>
    </location>
</feature>
<feature type="compositionally biased region" description="Basic and acidic residues" evidence="1">
    <location>
        <begin position="729"/>
        <end position="740"/>
    </location>
</feature>
<feature type="compositionally biased region" description="Basic and acidic residues" evidence="1">
    <location>
        <begin position="924"/>
        <end position="937"/>
    </location>
</feature>
<reference evidence="2" key="2">
    <citation type="submission" date="2023-05" db="EMBL/GenBank/DDBJ databases">
        <authorList>
            <consortium name="Lawrence Berkeley National Laboratory"/>
            <person name="Steindorff A."/>
            <person name="Hensen N."/>
            <person name="Bonometti L."/>
            <person name="Westerberg I."/>
            <person name="Brannstrom I.O."/>
            <person name="Guillou S."/>
            <person name="Cros-Aarteil S."/>
            <person name="Calhoun S."/>
            <person name="Haridas S."/>
            <person name="Kuo A."/>
            <person name="Mondo S."/>
            <person name="Pangilinan J."/>
            <person name="Riley R."/>
            <person name="Labutti K."/>
            <person name="Andreopoulos B."/>
            <person name="Lipzen A."/>
            <person name="Chen C."/>
            <person name="Yanf M."/>
            <person name="Daum C."/>
            <person name="Ng V."/>
            <person name="Clum A."/>
            <person name="Ohm R."/>
            <person name="Martin F."/>
            <person name="Silar P."/>
            <person name="Natvig D."/>
            <person name="Lalanne C."/>
            <person name="Gautier V."/>
            <person name="Ament-Velasquez S.L."/>
            <person name="Kruys A."/>
            <person name="Hutchinson M.I."/>
            <person name="Powell A.J."/>
            <person name="Barry K."/>
            <person name="Miller A.N."/>
            <person name="Grigoriev I.V."/>
            <person name="Debuchy R."/>
            <person name="Gladieux P."/>
            <person name="Thoren M.H."/>
            <person name="Johannesson H."/>
        </authorList>
    </citation>
    <scope>NUCLEOTIDE SEQUENCE</scope>
    <source>
        <strain evidence="2">CBS 359.72</strain>
    </source>
</reference>
<feature type="compositionally biased region" description="Polar residues" evidence="1">
    <location>
        <begin position="876"/>
        <end position="892"/>
    </location>
</feature>
<feature type="compositionally biased region" description="Basic and acidic residues" evidence="1">
    <location>
        <begin position="439"/>
        <end position="453"/>
    </location>
</feature>
<protein>
    <submittedName>
        <fullName evidence="2">Altered inheritance of mitochondria protein 21</fullName>
    </submittedName>
</protein>
<feature type="compositionally biased region" description="Low complexity" evidence="1">
    <location>
        <begin position="407"/>
        <end position="416"/>
    </location>
</feature>
<comment type="caution">
    <text evidence="2">The sequence shown here is derived from an EMBL/GenBank/DDBJ whole genome shotgun (WGS) entry which is preliminary data.</text>
</comment>
<feature type="region of interest" description="Disordered" evidence="1">
    <location>
        <begin position="212"/>
        <end position="255"/>
    </location>
</feature>
<feature type="compositionally biased region" description="Polar residues" evidence="1">
    <location>
        <begin position="476"/>
        <end position="485"/>
    </location>
</feature>
<feature type="compositionally biased region" description="Acidic residues" evidence="1">
    <location>
        <begin position="92"/>
        <end position="103"/>
    </location>
</feature>
<feature type="compositionally biased region" description="Pro residues" evidence="1">
    <location>
        <begin position="588"/>
        <end position="602"/>
    </location>
</feature>
<feature type="region of interest" description="Disordered" evidence="1">
    <location>
        <begin position="789"/>
        <end position="946"/>
    </location>
</feature>
<feature type="compositionally biased region" description="Basic and acidic residues" evidence="1">
    <location>
        <begin position="842"/>
        <end position="863"/>
    </location>
</feature>
<accession>A0AAN7CWB5</accession>
<feature type="compositionally biased region" description="Polar residues" evidence="1">
    <location>
        <begin position="574"/>
        <end position="584"/>
    </location>
</feature>
<dbReference type="Pfam" id="PF11489">
    <property type="entry name" value="Aim21"/>
    <property type="match status" value="1"/>
</dbReference>
<evidence type="ECO:0000313" key="3">
    <source>
        <dbReference type="Proteomes" id="UP001303647"/>
    </source>
</evidence>
<dbReference type="InterPro" id="IPR021582">
    <property type="entry name" value="Aim21"/>
</dbReference>
<gene>
    <name evidence="2" type="ORF">C7999DRAFT_29950</name>
</gene>
<feature type="compositionally biased region" description="Basic and acidic residues" evidence="1">
    <location>
        <begin position="824"/>
        <end position="835"/>
    </location>
</feature>
<dbReference type="Proteomes" id="UP001303647">
    <property type="component" value="Unassembled WGS sequence"/>
</dbReference>
<keyword evidence="3" id="KW-1185">Reference proteome</keyword>
<feature type="region of interest" description="Disordered" evidence="1">
    <location>
        <begin position="1"/>
        <end position="197"/>
    </location>
</feature>
<proteinExistence type="predicted"/>
<reference evidence="2" key="1">
    <citation type="journal article" date="2023" name="Mol. Phylogenet. Evol.">
        <title>Genome-scale phylogeny and comparative genomics of the fungal order Sordariales.</title>
        <authorList>
            <person name="Hensen N."/>
            <person name="Bonometti L."/>
            <person name="Westerberg I."/>
            <person name="Brannstrom I.O."/>
            <person name="Guillou S."/>
            <person name="Cros-Aarteil S."/>
            <person name="Calhoun S."/>
            <person name="Haridas S."/>
            <person name="Kuo A."/>
            <person name="Mondo S."/>
            <person name="Pangilinan J."/>
            <person name="Riley R."/>
            <person name="LaButti K."/>
            <person name="Andreopoulos B."/>
            <person name="Lipzen A."/>
            <person name="Chen C."/>
            <person name="Yan M."/>
            <person name="Daum C."/>
            <person name="Ng V."/>
            <person name="Clum A."/>
            <person name="Steindorff A."/>
            <person name="Ohm R.A."/>
            <person name="Martin F."/>
            <person name="Silar P."/>
            <person name="Natvig D.O."/>
            <person name="Lalanne C."/>
            <person name="Gautier V."/>
            <person name="Ament-Velasquez S.L."/>
            <person name="Kruys A."/>
            <person name="Hutchinson M.I."/>
            <person name="Powell A.J."/>
            <person name="Barry K."/>
            <person name="Miller A.N."/>
            <person name="Grigoriev I.V."/>
            <person name="Debuchy R."/>
            <person name="Gladieux P."/>
            <person name="Hiltunen Thoren M."/>
            <person name="Johannesson H."/>
        </authorList>
    </citation>
    <scope>NUCLEOTIDE SEQUENCE</scope>
    <source>
        <strain evidence="2">CBS 359.72</strain>
    </source>
</reference>
<organism evidence="2 3">
    <name type="scientific">Corynascus novoguineensis</name>
    <dbReference type="NCBI Taxonomy" id="1126955"/>
    <lineage>
        <taxon>Eukaryota</taxon>
        <taxon>Fungi</taxon>
        <taxon>Dikarya</taxon>
        <taxon>Ascomycota</taxon>
        <taxon>Pezizomycotina</taxon>
        <taxon>Sordariomycetes</taxon>
        <taxon>Sordariomycetidae</taxon>
        <taxon>Sordariales</taxon>
        <taxon>Chaetomiaceae</taxon>
        <taxon>Corynascus</taxon>
    </lineage>
</organism>
<feature type="compositionally biased region" description="Basic and acidic residues" evidence="1">
    <location>
        <begin position="518"/>
        <end position="533"/>
    </location>
</feature>
<feature type="compositionally biased region" description="Low complexity" evidence="1">
    <location>
        <begin position="748"/>
        <end position="764"/>
    </location>
</feature>
<evidence type="ECO:0000313" key="2">
    <source>
        <dbReference type="EMBL" id="KAK4249525.1"/>
    </source>
</evidence>